<dbReference type="RefSeq" id="WP_021796174.1">
    <property type="nucleotide sequence ID" value="NZ_ACVN02000015.1"/>
</dbReference>
<feature type="region of interest" description="Disordered" evidence="1">
    <location>
        <begin position="44"/>
        <end position="67"/>
    </location>
</feature>
<dbReference type="EMBL" id="ACVN02000015">
    <property type="protein sequence ID" value="ERK63179.1"/>
    <property type="molecule type" value="Genomic_DNA"/>
</dbReference>
<comment type="caution">
    <text evidence="2">The sequence shown here is derived from an EMBL/GenBank/DDBJ whole genome shotgun (WGS) entry which is preliminary data.</text>
</comment>
<evidence type="ECO:0000313" key="3">
    <source>
        <dbReference type="Proteomes" id="UP000017052"/>
    </source>
</evidence>
<reference evidence="2" key="1">
    <citation type="submission" date="2013-08" db="EMBL/GenBank/DDBJ databases">
        <authorList>
            <person name="Durkin A.S."/>
            <person name="Haft D.R."/>
            <person name="McCorrison J."/>
            <person name="Torralba M."/>
            <person name="Gillis M."/>
            <person name="Haft D.H."/>
            <person name="Methe B."/>
            <person name="Sutton G."/>
            <person name="Nelson K.E."/>
        </authorList>
    </citation>
    <scope>NUCLEOTIDE SEQUENCE [LARGE SCALE GENOMIC DNA]</scope>
    <source>
        <strain evidence="2">F0233</strain>
    </source>
</reference>
<dbReference type="AlphaFoldDB" id="U2R3S4"/>
<proteinExistence type="predicted"/>
<organism evidence="2 3">
    <name type="scientific">Propionibacterium acidifaciens F0233</name>
    <dbReference type="NCBI Taxonomy" id="553198"/>
    <lineage>
        <taxon>Bacteria</taxon>
        <taxon>Bacillati</taxon>
        <taxon>Actinomycetota</taxon>
        <taxon>Actinomycetes</taxon>
        <taxon>Propionibacteriales</taxon>
        <taxon>Propionibacteriaceae</taxon>
        <taxon>Propionibacterium</taxon>
    </lineage>
</organism>
<keyword evidence="3" id="KW-1185">Reference proteome</keyword>
<evidence type="ECO:0000256" key="1">
    <source>
        <dbReference type="SAM" id="MobiDB-lite"/>
    </source>
</evidence>
<accession>U2R3S4</accession>
<gene>
    <name evidence="2" type="ORF">HMPREF0682_1116</name>
</gene>
<evidence type="ECO:0000313" key="2">
    <source>
        <dbReference type="EMBL" id="ERK63179.1"/>
    </source>
</evidence>
<protein>
    <submittedName>
        <fullName evidence="2">Uncharacterized protein</fullName>
    </submittedName>
</protein>
<dbReference type="GeneID" id="95360201"/>
<name>U2R3S4_9ACTN</name>
<dbReference type="Proteomes" id="UP000017052">
    <property type="component" value="Unassembled WGS sequence"/>
</dbReference>
<sequence length="142" mass="16004">MGAKDVMRKGARGASALLASKAVERLVTPENTQRVVDAVKDAHLGRRAKQAAARMTPPKRPSRSEQLRRTLDQIERIVREDTTGSFTDEQTGQWLRTAGSLRNSLDMTQVRRGKDRRTRTQDLEARVNALYEEVFQAAMPQD</sequence>